<comment type="caution">
    <text evidence="2">The sequence shown here is derived from an EMBL/GenBank/DDBJ whole genome shotgun (WGS) entry which is preliminary data.</text>
</comment>
<evidence type="ECO:0000313" key="3">
    <source>
        <dbReference type="Proteomes" id="UP001208649"/>
    </source>
</evidence>
<dbReference type="EMBL" id="JAOTEM010000001">
    <property type="protein sequence ID" value="MCU7616114.1"/>
    <property type="molecule type" value="Genomic_DNA"/>
</dbReference>
<reference evidence="3" key="1">
    <citation type="submission" date="2023-07" db="EMBL/GenBank/DDBJ databases">
        <title>Chryseobacterium sp. strain PBS4-4 Genome sequencing and assembly.</title>
        <authorList>
            <person name="Jung Y."/>
        </authorList>
    </citation>
    <scope>NUCLEOTIDE SEQUENCE [LARGE SCALE GENOMIC DNA]</scope>
    <source>
        <strain evidence="3">PBS4-4</strain>
    </source>
</reference>
<evidence type="ECO:0000313" key="2">
    <source>
        <dbReference type="EMBL" id="MCU7616114.1"/>
    </source>
</evidence>
<dbReference type="Proteomes" id="UP001208649">
    <property type="component" value="Unassembled WGS sequence"/>
</dbReference>
<feature type="transmembrane region" description="Helical" evidence="1">
    <location>
        <begin position="50"/>
        <end position="69"/>
    </location>
</feature>
<gene>
    <name evidence="2" type="ORF">NZ698_02790</name>
</gene>
<sequence length="85" mass="9932">MNEKPLKEQSIDELYRNEEKTNKDFIRNSIVMIFIVGISIFVTAEKGFGLITFLPILSSYSILSSYFKLKNIRDEIKSRLINLKQ</sequence>
<keyword evidence="3" id="KW-1185">Reference proteome</keyword>
<keyword evidence="1" id="KW-0472">Membrane</keyword>
<feature type="transmembrane region" description="Helical" evidence="1">
    <location>
        <begin position="25"/>
        <end position="44"/>
    </location>
</feature>
<proteinExistence type="predicted"/>
<accession>A0ABT2W446</accession>
<name>A0ABT2W446_9FLAO</name>
<keyword evidence="1" id="KW-1133">Transmembrane helix</keyword>
<keyword evidence="1" id="KW-0812">Transmembrane</keyword>
<evidence type="ECO:0008006" key="4">
    <source>
        <dbReference type="Google" id="ProtNLM"/>
    </source>
</evidence>
<protein>
    <recommendedName>
        <fullName evidence="4">FUSC family protein</fullName>
    </recommendedName>
</protein>
<dbReference type="RefSeq" id="WP_263001575.1">
    <property type="nucleotide sequence ID" value="NZ_JAOTEM010000001.1"/>
</dbReference>
<evidence type="ECO:0000256" key="1">
    <source>
        <dbReference type="SAM" id="Phobius"/>
    </source>
</evidence>
<organism evidence="2 3">
    <name type="scientific">Chryseobacterium edaphi</name>
    <dbReference type="NCBI Taxonomy" id="2976532"/>
    <lineage>
        <taxon>Bacteria</taxon>
        <taxon>Pseudomonadati</taxon>
        <taxon>Bacteroidota</taxon>
        <taxon>Flavobacteriia</taxon>
        <taxon>Flavobacteriales</taxon>
        <taxon>Weeksellaceae</taxon>
        <taxon>Chryseobacterium group</taxon>
        <taxon>Chryseobacterium</taxon>
    </lineage>
</organism>